<accession>A0ABV6YZX3</accession>
<evidence type="ECO:0000313" key="4">
    <source>
        <dbReference type="EMBL" id="MFC1851744.1"/>
    </source>
</evidence>
<feature type="domain" description="LysM" evidence="3">
    <location>
        <begin position="404"/>
        <end position="451"/>
    </location>
</feature>
<sequence length="486" mass="55391">MFVRFKLGGIICKKIEGKPWSVYLILVFLICSSHLYALEDEIPAEMPCVFFNPDTATQNPTDAALAAQTFLNYVNKKQGWTLKTYYFKKQRDLVNLLDRRKVYFGVLSHTFLVENHHHRNIKILVRPLRNGKTTYREVIVVKKDTGYTELLDLKGKRLAATALGQENISFYNDVIFLGEIDVQAHFQEIRTVDSANSALLAVLYGDVEAAAVTYSRYLIMKDLNPQINTNLTTIFASAEIPISPFCYFDDNVTPQMAEDVKKILLDMHNTPFGRNILMAFQVEAFEKKDVRELELELLSAYQTRGGSTEKSDLSPSGPTARKEETAAPAGIKMRVDRSEEDCQLVFRAWITDKLPNSTDHQTMVTYCLDNSPFVTREMELNKDNSFESVVELPPNYCQSSGQQTIYTVKAGDTLGKIARKFFGNSNKYNVIALYNDIKDPNIIFIGQPLRLKLTQIKVVRVNYSLHIKDKQGAELWRGERTQFIPL</sequence>
<feature type="region of interest" description="Disordered" evidence="1">
    <location>
        <begin position="305"/>
        <end position="328"/>
    </location>
</feature>
<evidence type="ECO:0000259" key="3">
    <source>
        <dbReference type="PROSITE" id="PS51782"/>
    </source>
</evidence>
<dbReference type="SUPFAM" id="SSF54106">
    <property type="entry name" value="LysM domain"/>
    <property type="match status" value="1"/>
</dbReference>
<dbReference type="PANTHER" id="PTHR35841">
    <property type="entry name" value="PHOSPHONATES-BINDING PERIPLASMIC PROTEIN"/>
    <property type="match status" value="1"/>
</dbReference>
<dbReference type="EMBL" id="JBHPBY010000221">
    <property type="protein sequence ID" value="MFC1851744.1"/>
    <property type="molecule type" value="Genomic_DNA"/>
</dbReference>
<dbReference type="SMART" id="SM00257">
    <property type="entry name" value="LysM"/>
    <property type="match status" value="1"/>
</dbReference>
<dbReference type="Pfam" id="PF12974">
    <property type="entry name" value="Phosphonate-bd"/>
    <property type="match status" value="1"/>
</dbReference>
<protein>
    <submittedName>
        <fullName evidence="4">PhnD/SsuA/transferrin family substrate-binding protein</fullName>
    </submittedName>
</protein>
<dbReference type="PROSITE" id="PS51782">
    <property type="entry name" value="LYSM"/>
    <property type="match status" value="1"/>
</dbReference>
<dbReference type="SUPFAM" id="SSF53850">
    <property type="entry name" value="Periplasmic binding protein-like II"/>
    <property type="match status" value="1"/>
</dbReference>
<dbReference type="PANTHER" id="PTHR35841:SF1">
    <property type="entry name" value="PHOSPHONATES-BINDING PERIPLASMIC PROTEIN"/>
    <property type="match status" value="1"/>
</dbReference>
<reference evidence="4 5" key="1">
    <citation type="submission" date="2024-09" db="EMBL/GenBank/DDBJ databases">
        <title>Laminarin stimulates single cell rates of sulfate reduction while oxygen inhibits transcriptomic activity in coastal marine sediment.</title>
        <authorList>
            <person name="Lindsay M."/>
            <person name="Orcutt B."/>
            <person name="Emerson D."/>
            <person name="Stepanauskas R."/>
            <person name="D'Angelo T."/>
        </authorList>
    </citation>
    <scope>NUCLEOTIDE SEQUENCE [LARGE SCALE GENOMIC DNA]</scope>
    <source>
        <strain evidence="4">SAG AM-311-K15</strain>
    </source>
</reference>
<dbReference type="InterPro" id="IPR018392">
    <property type="entry name" value="LysM"/>
</dbReference>
<evidence type="ECO:0000256" key="1">
    <source>
        <dbReference type="SAM" id="MobiDB-lite"/>
    </source>
</evidence>
<gene>
    <name evidence="4" type="ORF">ACFL27_16255</name>
</gene>
<comment type="caution">
    <text evidence="4">The sequence shown here is derived from an EMBL/GenBank/DDBJ whole genome shotgun (WGS) entry which is preliminary data.</text>
</comment>
<keyword evidence="2" id="KW-0472">Membrane</keyword>
<keyword evidence="2" id="KW-1133">Transmembrane helix</keyword>
<name>A0ABV6YZX3_UNCC1</name>
<dbReference type="Proteomes" id="UP001594351">
    <property type="component" value="Unassembled WGS sequence"/>
</dbReference>
<dbReference type="CDD" id="cd00118">
    <property type="entry name" value="LysM"/>
    <property type="match status" value="1"/>
</dbReference>
<dbReference type="Pfam" id="PF01476">
    <property type="entry name" value="LysM"/>
    <property type="match status" value="1"/>
</dbReference>
<dbReference type="InterPro" id="IPR036779">
    <property type="entry name" value="LysM_dom_sf"/>
</dbReference>
<organism evidence="4 5">
    <name type="scientific">candidate division CSSED10-310 bacterium</name>
    <dbReference type="NCBI Taxonomy" id="2855610"/>
    <lineage>
        <taxon>Bacteria</taxon>
        <taxon>Bacteria division CSSED10-310</taxon>
    </lineage>
</organism>
<evidence type="ECO:0000256" key="2">
    <source>
        <dbReference type="SAM" id="Phobius"/>
    </source>
</evidence>
<keyword evidence="5" id="KW-1185">Reference proteome</keyword>
<keyword evidence="2" id="KW-0812">Transmembrane</keyword>
<evidence type="ECO:0000313" key="5">
    <source>
        <dbReference type="Proteomes" id="UP001594351"/>
    </source>
</evidence>
<dbReference type="Gene3D" id="3.10.350.10">
    <property type="entry name" value="LysM domain"/>
    <property type="match status" value="1"/>
</dbReference>
<dbReference type="Gene3D" id="3.40.190.10">
    <property type="entry name" value="Periplasmic binding protein-like II"/>
    <property type="match status" value="2"/>
</dbReference>
<feature type="transmembrane region" description="Helical" evidence="2">
    <location>
        <begin position="20"/>
        <end position="38"/>
    </location>
</feature>
<proteinExistence type="predicted"/>